<dbReference type="EMBL" id="CP060711">
    <property type="protein sequence ID" value="QNN45721.1"/>
    <property type="molecule type" value="Genomic_DNA"/>
</dbReference>
<gene>
    <name evidence="8" type="ORF">H9L17_10955</name>
</gene>
<dbReference type="SUPFAM" id="SSF81296">
    <property type="entry name" value="E set domains"/>
    <property type="match status" value="1"/>
</dbReference>
<accession>A0A7G9QQU6</accession>
<organism evidence="8 9">
    <name type="scientific">Thermomonas brevis</name>
    <dbReference type="NCBI Taxonomy" id="215691"/>
    <lineage>
        <taxon>Bacteria</taxon>
        <taxon>Pseudomonadati</taxon>
        <taxon>Pseudomonadota</taxon>
        <taxon>Gammaproteobacteria</taxon>
        <taxon>Lysobacterales</taxon>
        <taxon>Lysobacteraceae</taxon>
        <taxon>Thermomonas</taxon>
    </lineage>
</organism>
<keyword evidence="2 8" id="KW-0378">Hydrolase</keyword>
<feature type="domain" description="Glycoside hydrolase family 9" evidence="6">
    <location>
        <begin position="160"/>
        <end position="559"/>
    </location>
</feature>
<dbReference type="KEGG" id="tbv:H9L17_10955"/>
<dbReference type="Gene3D" id="1.50.10.10">
    <property type="match status" value="1"/>
</dbReference>
<feature type="domain" description="Cellulase Ig-like" evidence="7">
    <location>
        <begin position="54"/>
        <end position="130"/>
    </location>
</feature>
<proteinExistence type="inferred from homology"/>
<dbReference type="CDD" id="cd02850">
    <property type="entry name" value="E_set_Cellulase_N"/>
    <property type="match status" value="1"/>
</dbReference>
<dbReference type="InterPro" id="IPR004197">
    <property type="entry name" value="Cellulase_Ig-like"/>
</dbReference>
<dbReference type="PANTHER" id="PTHR22298">
    <property type="entry name" value="ENDO-1,4-BETA-GLUCANASE"/>
    <property type="match status" value="1"/>
</dbReference>
<name>A0A7G9QQU6_9GAMM</name>
<evidence type="ECO:0000313" key="8">
    <source>
        <dbReference type="EMBL" id="QNN45721.1"/>
    </source>
</evidence>
<dbReference type="SUPFAM" id="SSF48208">
    <property type="entry name" value="Six-hairpin glycosidases"/>
    <property type="match status" value="1"/>
</dbReference>
<dbReference type="InterPro" id="IPR013783">
    <property type="entry name" value="Ig-like_fold"/>
</dbReference>
<evidence type="ECO:0000259" key="6">
    <source>
        <dbReference type="Pfam" id="PF00759"/>
    </source>
</evidence>
<comment type="similarity">
    <text evidence="1">Belongs to the glycosyl hydrolase 9 (cellulase E) family.</text>
</comment>
<keyword evidence="3" id="KW-0119">Carbohydrate metabolism</keyword>
<keyword evidence="5" id="KW-0624">Polysaccharide degradation</keyword>
<protein>
    <submittedName>
        <fullName evidence="8">Glycoside hydrolase family 9 protein</fullName>
    </submittedName>
</protein>
<dbReference type="InterPro" id="IPR012341">
    <property type="entry name" value="6hp_glycosidase-like_sf"/>
</dbReference>
<evidence type="ECO:0000313" key="9">
    <source>
        <dbReference type="Proteomes" id="UP000515977"/>
    </source>
</evidence>
<dbReference type="GO" id="GO:0008810">
    <property type="term" value="F:cellulase activity"/>
    <property type="evidence" value="ECO:0007669"/>
    <property type="project" value="InterPro"/>
</dbReference>
<keyword evidence="9" id="KW-1185">Reference proteome</keyword>
<dbReference type="Pfam" id="PF00759">
    <property type="entry name" value="Glyco_hydro_9"/>
    <property type="match status" value="1"/>
</dbReference>
<dbReference type="RefSeq" id="WP_187569489.1">
    <property type="nucleotide sequence ID" value="NZ_CP060711.1"/>
</dbReference>
<evidence type="ECO:0000256" key="1">
    <source>
        <dbReference type="ARBA" id="ARBA00007072"/>
    </source>
</evidence>
<dbReference type="Proteomes" id="UP000515977">
    <property type="component" value="Chromosome"/>
</dbReference>
<dbReference type="AlphaFoldDB" id="A0A7G9QQU6"/>
<dbReference type="Gene3D" id="2.60.40.10">
    <property type="entry name" value="Immunoglobulins"/>
    <property type="match status" value="1"/>
</dbReference>
<dbReference type="GO" id="GO:0000272">
    <property type="term" value="P:polysaccharide catabolic process"/>
    <property type="evidence" value="ECO:0007669"/>
    <property type="project" value="UniProtKB-KW"/>
</dbReference>
<reference evidence="8 9" key="1">
    <citation type="submission" date="2020-08" db="EMBL/GenBank/DDBJ databases">
        <title>Genome sequence of Thermomonas brevis KACC 16975T.</title>
        <authorList>
            <person name="Hyun D.-W."/>
            <person name="Bae J.-W."/>
        </authorList>
    </citation>
    <scope>NUCLEOTIDE SEQUENCE [LARGE SCALE GENOMIC DNA]</scope>
    <source>
        <strain evidence="8 9">KACC 16975</strain>
    </source>
</reference>
<evidence type="ECO:0000256" key="2">
    <source>
        <dbReference type="ARBA" id="ARBA00022801"/>
    </source>
</evidence>
<evidence type="ECO:0000259" key="7">
    <source>
        <dbReference type="Pfam" id="PF02927"/>
    </source>
</evidence>
<dbReference type="InterPro" id="IPR001701">
    <property type="entry name" value="Glyco_hydro_9"/>
</dbReference>
<evidence type="ECO:0000256" key="3">
    <source>
        <dbReference type="ARBA" id="ARBA00023277"/>
    </source>
</evidence>
<keyword evidence="4" id="KW-0326">Glycosidase</keyword>
<evidence type="ECO:0000256" key="5">
    <source>
        <dbReference type="ARBA" id="ARBA00023326"/>
    </source>
</evidence>
<dbReference type="InterPro" id="IPR014756">
    <property type="entry name" value="Ig_E-set"/>
</dbReference>
<evidence type="ECO:0000256" key="4">
    <source>
        <dbReference type="ARBA" id="ARBA00023295"/>
    </source>
</evidence>
<sequence>MKMLAASAPVERIARPLFTALLLLLPGYATPVAAQDAPSDTSVSIALPTEPLLVQLDQVALERDGPKSAIVESTGDAATGSYRVLMGDKVVARGALQPLPAFSAWGDGKRYFRIDFSNLVQPGHYRVTVDVGGRHATSAPVEVRERALFSIIADSALAYFRSNRHTGEGDHRIRVFDSDRMVDVWGGWKDAGGDTGKYLSHLGYANHFNPQQTSMVAWVLAYGAQARGELYRRAGLYERIEQEAFWGADYLHRILDPEGYFYTTVFDRWGTEGAERMVVGYEGEDGVYTGSYRSAFRAGGGMAIAALSRAAMLARATGRHGEFVGDVYLDDAVRAYDHLKRFNLRYCADGKENIIDDYTALMAATELFHATGAVRYRDDARLRAASLMARQTAAGGFTSDGRARPFYHAVEAGFPVVGLVWYLDIETDADRQRRVRDAIALALRHQIEITWRVSNPYGYARQAFQLAQGGQAAGDVQEGFFIPHRNETGYWWQGESARLASLSAAMVLGGRRVSPPGKGGFGLSPERAAFAQEQIDWTLGRNPYGISMLYGFGARNPPTVAESAGDMVVGGISNGITGAVESDSGAGIAFAPGPDSAQWRWVEQWLPHTTWMLFAAMAMASD</sequence>
<dbReference type="InterPro" id="IPR008928">
    <property type="entry name" value="6-hairpin_glycosidase_sf"/>
</dbReference>
<dbReference type="Pfam" id="PF02927">
    <property type="entry name" value="CelD_N"/>
    <property type="match status" value="1"/>
</dbReference>